<organism evidence="15 16">
    <name type="scientific">Megalurothrips usitatus</name>
    <name type="common">bean blossom thrips</name>
    <dbReference type="NCBI Taxonomy" id="439358"/>
    <lineage>
        <taxon>Eukaryota</taxon>
        <taxon>Metazoa</taxon>
        <taxon>Ecdysozoa</taxon>
        <taxon>Arthropoda</taxon>
        <taxon>Hexapoda</taxon>
        <taxon>Insecta</taxon>
        <taxon>Pterygota</taxon>
        <taxon>Neoptera</taxon>
        <taxon>Paraneoptera</taxon>
        <taxon>Thysanoptera</taxon>
        <taxon>Terebrantia</taxon>
        <taxon>Thripoidea</taxon>
        <taxon>Thripidae</taxon>
        <taxon>Megalurothrips</taxon>
    </lineage>
</organism>
<evidence type="ECO:0000259" key="14">
    <source>
        <dbReference type="PROSITE" id="PS51377"/>
    </source>
</evidence>
<evidence type="ECO:0000256" key="8">
    <source>
        <dbReference type="ARBA" id="ARBA00022737"/>
    </source>
</evidence>
<evidence type="ECO:0000256" key="13">
    <source>
        <dbReference type="ARBA" id="ARBA00023329"/>
    </source>
</evidence>
<dbReference type="GO" id="GO:0005886">
    <property type="term" value="C:plasma membrane"/>
    <property type="evidence" value="ECO:0007669"/>
    <property type="project" value="UniProtKB-SubCell"/>
</dbReference>
<dbReference type="Gene3D" id="1.10.510.10">
    <property type="entry name" value="Transferase(Phosphotransferase) domain 1"/>
    <property type="match status" value="1"/>
</dbReference>
<dbReference type="AlphaFoldDB" id="A0AAV7X250"/>
<evidence type="ECO:0000256" key="3">
    <source>
        <dbReference type="ARBA" id="ARBA00004413"/>
    </source>
</evidence>
<dbReference type="PANTHER" id="PTHR21345">
    <property type="entry name" value="SPIRE"/>
    <property type="match status" value="1"/>
</dbReference>
<dbReference type="PROSITE" id="PS51377">
    <property type="entry name" value="KIND"/>
    <property type="match status" value="1"/>
</dbReference>
<keyword evidence="5" id="KW-0813">Transport</keyword>
<dbReference type="GO" id="GO:0015031">
    <property type="term" value="P:protein transport"/>
    <property type="evidence" value="ECO:0007669"/>
    <property type="project" value="UniProtKB-KW"/>
</dbReference>
<keyword evidence="10" id="KW-0472">Membrane</keyword>
<evidence type="ECO:0000256" key="10">
    <source>
        <dbReference type="ARBA" id="ARBA00023136"/>
    </source>
</evidence>
<keyword evidence="8" id="KW-0677">Repeat</keyword>
<dbReference type="GO" id="GO:0005856">
    <property type="term" value="C:cytoskeleton"/>
    <property type="evidence" value="ECO:0007669"/>
    <property type="project" value="UniProtKB-SubCell"/>
</dbReference>
<keyword evidence="11" id="KW-0009">Actin-binding</keyword>
<dbReference type="EMBL" id="JAPTSV010000015">
    <property type="protein sequence ID" value="KAJ1519988.1"/>
    <property type="molecule type" value="Genomic_DNA"/>
</dbReference>
<feature type="domain" description="KIND" evidence="14">
    <location>
        <begin position="1"/>
        <end position="32"/>
    </location>
</feature>
<evidence type="ECO:0000256" key="7">
    <source>
        <dbReference type="ARBA" id="ARBA00022490"/>
    </source>
</evidence>
<evidence type="ECO:0000256" key="6">
    <source>
        <dbReference type="ARBA" id="ARBA00022475"/>
    </source>
</evidence>
<keyword evidence="7" id="KW-0963">Cytoplasm</keyword>
<evidence type="ECO:0000313" key="16">
    <source>
        <dbReference type="Proteomes" id="UP001075354"/>
    </source>
</evidence>
<evidence type="ECO:0000256" key="11">
    <source>
        <dbReference type="ARBA" id="ARBA00023203"/>
    </source>
</evidence>
<dbReference type="Pfam" id="PF16474">
    <property type="entry name" value="KIND"/>
    <property type="match status" value="1"/>
</dbReference>
<evidence type="ECO:0000313" key="15">
    <source>
        <dbReference type="EMBL" id="KAJ1519988.1"/>
    </source>
</evidence>
<dbReference type="InterPro" id="IPR011019">
    <property type="entry name" value="KIND_dom"/>
</dbReference>
<dbReference type="PANTHER" id="PTHR21345:SF3">
    <property type="entry name" value="PROTEIN SPIRE"/>
    <property type="match status" value="1"/>
</dbReference>
<dbReference type="GO" id="GO:0030659">
    <property type="term" value="C:cytoplasmic vesicle membrane"/>
    <property type="evidence" value="ECO:0007669"/>
    <property type="project" value="UniProtKB-SubCell"/>
</dbReference>
<dbReference type="GO" id="GO:0030041">
    <property type="term" value="P:actin filament polymerization"/>
    <property type="evidence" value="ECO:0007669"/>
    <property type="project" value="TreeGrafter"/>
</dbReference>
<keyword evidence="6" id="KW-1003">Cell membrane</keyword>
<comment type="caution">
    <text evidence="15">The sequence shown here is derived from an EMBL/GenBank/DDBJ whole genome shotgun (WGS) entry which is preliminary data.</text>
</comment>
<dbReference type="GO" id="GO:0036089">
    <property type="term" value="P:cleavage furrow formation"/>
    <property type="evidence" value="ECO:0007669"/>
    <property type="project" value="TreeGrafter"/>
</dbReference>
<dbReference type="Proteomes" id="UP001075354">
    <property type="component" value="Chromosome 15"/>
</dbReference>
<dbReference type="GO" id="GO:0051295">
    <property type="term" value="P:establishment of meiotic spindle localization"/>
    <property type="evidence" value="ECO:0007669"/>
    <property type="project" value="TreeGrafter"/>
</dbReference>
<dbReference type="GO" id="GO:0048193">
    <property type="term" value="P:Golgi vesicle transport"/>
    <property type="evidence" value="ECO:0007669"/>
    <property type="project" value="TreeGrafter"/>
</dbReference>
<protein>
    <recommendedName>
        <fullName evidence="14">KIND domain-containing protein</fullName>
    </recommendedName>
</protein>
<reference evidence="15" key="1">
    <citation type="submission" date="2022-12" db="EMBL/GenBank/DDBJ databases">
        <title>Chromosome-level genome assembly of the bean flower thrips Megalurothrips usitatus.</title>
        <authorList>
            <person name="Ma L."/>
            <person name="Liu Q."/>
            <person name="Li H."/>
            <person name="Cai W."/>
        </authorList>
    </citation>
    <scope>NUCLEOTIDE SEQUENCE</scope>
    <source>
        <strain evidence="15">Cailab_2022a</strain>
    </source>
</reference>
<keyword evidence="16" id="KW-1185">Reference proteome</keyword>
<evidence type="ECO:0000256" key="5">
    <source>
        <dbReference type="ARBA" id="ARBA00022448"/>
    </source>
</evidence>
<accession>A0AAV7X250</accession>
<keyword evidence="9" id="KW-0653">Protein transport</keyword>
<dbReference type="GO" id="GO:0051639">
    <property type="term" value="P:actin filament network formation"/>
    <property type="evidence" value="ECO:0007669"/>
    <property type="project" value="TreeGrafter"/>
</dbReference>
<dbReference type="GO" id="GO:0005938">
    <property type="term" value="C:cell cortex"/>
    <property type="evidence" value="ECO:0007669"/>
    <property type="project" value="TreeGrafter"/>
</dbReference>
<keyword evidence="12" id="KW-0206">Cytoskeleton</keyword>
<dbReference type="GO" id="GO:0040038">
    <property type="term" value="P:polar body extrusion after meiotic divisions"/>
    <property type="evidence" value="ECO:0007669"/>
    <property type="project" value="TreeGrafter"/>
</dbReference>
<dbReference type="GO" id="GO:0045010">
    <property type="term" value="P:actin nucleation"/>
    <property type="evidence" value="ECO:0007669"/>
    <property type="project" value="InterPro"/>
</dbReference>
<dbReference type="GO" id="GO:0003779">
    <property type="term" value="F:actin binding"/>
    <property type="evidence" value="ECO:0007669"/>
    <property type="project" value="UniProtKB-KW"/>
</dbReference>
<evidence type="ECO:0000256" key="12">
    <source>
        <dbReference type="ARBA" id="ARBA00023212"/>
    </source>
</evidence>
<comment type="similarity">
    <text evidence="4">Belongs to the spire family.</text>
</comment>
<dbReference type="InterPro" id="IPR029901">
    <property type="entry name" value="Spire"/>
</dbReference>
<name>A0AAV7X250_9NEOP</name>
<keyword evidence="13" id="KW-0968">Cytoplasmic vesicle</keyword>
<dbReference type="CDD" id="cd22068">
    <property type="entry name" value="WH2_DmSpire_r3-like"/>
    <property type="match status" value="1"/>
</dbReference>
<proteinExistence type="inferred from homology"/>
<evidence type="ECO:0000256" key="2">
    <source>
        <dbReference type="ARBA" id="ARBA00004245"/>
    </source>
</evidence>
<evidence type="ECO:0000256" key="1">
    <source>
        <dbReference type="ARBA" id="ARBA00004180"/>
    </source>
</evidence>
<evidence type="ECO:0000256" key="4">
    <source>
        <dbReference type="ARBA" id="ARBA00010956"/>
    </source>
</evidence>
<sequence length="180" mass="21385">MCMSHLGASKRQDADSHYRAVCRALVLETLELSSFLEKVSQGTKDLRTGQDQPSTDLDQLKFTDWNNHYRIFQVLQARLWGQVIRELRHGVQLKKVHYTRTPVEFELTPYEILMDDIRSRRYTLNKVSQADIPHTVKKDAHALILEFIRSRPPLKRVSAPHCFSFCMLYFFFCDWRFYRK</sequence>
<gene>
    <name evidence="15" type="ORF">ONE63_004220</name>
</gene>
<evidence type="ECO:0000256" key="9">
    <source>
        <dbReference type="ARBA" id="ARBA00022927"/>
    </source>
</evidence>
<comment type="subcellular location">
    <subcellularLocation>
        <location evidence="3">Cell membrane</location>
        <topology evidence="3">Peripheral membrane protein</topology>
        <orientation evidence="3">Cytoplasmic side</orientation>
    </subcellularLocation>
    <subcellularLocation>
        <location evidence="2">Cytoplasm</location>
        <location evidence="2">Cytoskeleton</location>
    </subcellularLocation>
    <subcellularLocation>
        <location evidence="1">Cytoplasmic vesicle membrane</location>
        <topology evidence="1">Peripheral membrane protein</topology>
        <orientation evidence="1">Cytoplasmic side</orientation>
    </subcellularLocation>
</comment>
<dbReference type="GO" id="GO:0008017">
    <property type="term" value="F:microtubule binding"/>
    <property type="evidence" value="ECO:0007669"/>
    <property type="project" value="TreeGrafter"/>
</dbReference>